<dbReference type="GO" id="GO:0051538">
    <property type="term" value="F:3 iron, 4 sulfur cluster binding"/>
    <property type="evidence" value="ECO:0007669"/>
    <property type="project" value="UniProtKB-KW"/>
</dbReference>
<evidence type="ECO:0000256" key="6">
    <source>
        <dbReference type="ARBA" id="ARBA00023014"/>
    </source>
</evidence>
<evidence type="ECO:0000256" key="3">
    <source>
        <dbReference type="ARBA" id="ARBA00022723"/>
    </source>
</evidence>
<dbReference type="PANTHER" id="PTHR36923">
    <property type="entry name" value="FERREDOXIN"/>
    <property type="match status" value="1"/>
</dbReference>
<dbReference type="EMBL" id="JACHBR010000002">
    <property type="protein sequence ID" value="MBB5630763.1"/>
    <property type="molecule type" value="Genomic_DNA"/>
</dbReference>
<dbReference type="GO" id="GO:0005506">
    <property type="term" value="F:iron ion binding"/>
    <property type="evidence" value="ECO:0007669"/>
    <property type="project" value="UniProtKB-UniRule"/>
</dbReference>
<keyword evidence="2 8" id="KW-0813">Transport</keyword>
<comment type="caution">
    <text evidence="10">The sequence shown here is derived from an EMBL/GenBank/DDBJ whole genome shotgun (WGS) entry which is preliminary data.</text>
</comment>
<evidence type="ECO:0000256" key="5">
    <source>
        <dbReference type="ARBA" id="ARBA00023004"/>
    </source>
</evidence>
<evidence type="ECO:0000256" key="1">
    <source>
        <dbReference type="ARBA" id="ARBA00001927"/>
    </source>
</evidence>
<feature type="domain" description="Divergent 4Fe-4S mono-cluster" evidence="9">
    <location>
        <begin position="1"/>
        <end position="64"/>
    </location>
</feature>
<dbReference type="InterPro" id="IPR051269">
    <property type="entry name" value="Fe-S_cluster_ET"/>
</dbReference>
<gene>
    <name evidence="10" type="ORF">BJ981_006527</name>
</gene>
<evidence type="ECO:0000256" key="2">
    <source>
        <dbReference type="ARBA" id="ARBA00022448"/>
    </source>
</evidence>
<name>A0A7W8ZBS5_9ACTN</name>
<keyword evidence="11" id="KW-1185">Reference proteome</keyword>
<evidence type="ECO:0000259" key="9">
    <source>
        <dbReference type="Pfam" id="PF06902"/>
    </source>
</evidence>
<dbReference type="Proteomes" id="UP000588112">
    <property type="component" value="Unassembled WGS sequence"/>
</dbReference>
<evidence type="ECO:0000256" key="7">
    <source>
        <dbReference type="ARBA" id="ARBA00023291"/>
    </source>
</evidence>
<dbReference type="PRINTS" id="PR00352">
    <property type="entry name" value="3FE4SFRDOXIN"/>
</dbReference>
<accession>A0A7W8ZBS5</accession>
<proteinExistence type="predicted"/>
<dbReference type="PANTHER" id="PTHR36923:SF3">
    <property type="entry name" value="FERREDOXIN"/>
    <property type="match status" value="1"/>
</dbReference>
<organism evidence="10 11">
    <name type="scientific">Sphaerisporangium krabiense</name>
    <dbReference type="NCBI Taxonomy" id="763782"/>
    <lineage>
        <taxon>Bacteria</taxon>
        <taxon>Bacillati</taxon>
        <taxon>Actinomycetota</taxon>
        <taxon>Actinomycetes</taxon>
        <taxon>Streptosporangiales</taxon>
        <taxon>Streptosporangiaceae</taxon>
        <taxon>Sphaerisporangium</taxon>
    </lineage>
</organism>
<comment type="cofactor">
    <cofactor evidence="1">
        <name>[3Fe-4S] cluster</name>
        <dbReference type="ChEBI" id="CHEBI:21137"/>
    </cofactor>
</comment>
<keyword evidence="4 8" id="KW-0249">Electron transport</keyword>
<keyword evidence="7" id="KW-0003">3Fe-4S</keyword>
<dbReference type="InterPro" id="IPR001080">
    <property type="entry name" value="3Fe4S_ferredoxin"/>
</dbReference>
<protein>
    <recommendedName>
        <fullName evidence="8">Ferredoxin</fullName>
    </recommendedName>
</protein>
<keyword evidence="3 8" id="KW-0479">Metal-binding</keyword>
<dbReference type="SUPFAM" id="SSF54862">
    <property type="entry name" value="4Fe-4S ferredoxins"/>
    <property type="match status" value="1"/>
</dbReference>
<dbReference type="GO" id="GO:0009055">
    <property type="term" value="F:electron transfer activity"/>
    <property type="evidence" value="ECO:0007669"/>
    <property type="project" value="UniProtKB-UniRule"/>
</dbReference>
<dbReference type="AlphaFoldDB" id="A0A7W8ZBS5"/>
<dbReference type="Pfam" id="PF06902">
    <property type="entry name" value="Fer4_19"/>
    <property type="match status" value="1"/>
</dbReference>
<dbReference type="InterPro" id="IPR010693">
    <property type="entry name" value="Divergent_4Fe-4S_mono-cluster"/>
</dbReference>
<dbReference type="Gene3D" id="3.30.70.20">
    <property type="match status" value="1"/>
</dbReference>
<evidence type="ECO:0000256" key="8">
    <source>
        <dbReference type="RuleBase" id="RU368020"/>
    </source>
</evidence>
<comment type="function">
    <text evidence="8">Ferredoxins are iron-sulfur proteins that transfer electrons in a wide variety of metabolic reactions.</text>
</comment>
<evidence type="ECO:0000256" key="4">
    <source>
        <dbReference type="ARBA" id="ARBA00022982"/>
    </source>
</evidence>
<evidence type="ECO:0000313" key="10">
    <source>
        <dbReference type="EMBL" id="MBB5630763.1"/>
    </source>
</evidence>
<keyword evidence="6 8" id="KW-0411">Iron-sulfur</keyword>
<dbReference type="RefSeq" id="WP_184617156.1">
    <property type="nucleotide sequence ID" value="NZ_BOOS01000052.1"/>
</dbReference>
<evidence type="ECO:0000313" key="11">
    <source>
        <dbReference type="Proteomes" id="UP000588112"/>
    </source>
</evidence>
<sequence length="66" mass="6956">MRIKADTEVCIGAGMCVFTAGDVFDQDEDEGTVVVLLPEPPPDRHAAVRRAVQVCPSGALSISENA</sequence>
<reference evidence="10 11" key="1">
    <citation type="submission" date="2020-08" db="EMBL/GenBank/DDBJ databases">
        <title>Sequencing the genomes of 1000 actinobacteria strains.</title>
        <authorList>
            <person name="Klenk H.-P."/>
        </authorList>
    </citation>
    <scope>NUCLEOTIDE SEQUENCE [LARGE SCALE GENOMIC DNA]</scope>
    <source>
        <strain evidence="10 11">DSM 45790</strain>
    </source>
</reference>
<keyword evidence="5 8" id="KW-0408">Iron</keyword>